<dbReference type="Pfam" id="PF17784">
    <property type="entry name" value="Sulfotransfer_4"/>
    <property type="match status" value="1"/>
</dbReference>
<protein>
    <recommendedName>
        <fullName evidence="3">Sulfotransferase family protein</fullName>
    </recommendedName>
</protein>
<comment type="caution">
    <text evidence="1">The sequence shown here is derived from an EMBL/GenBank/DDBJ whole genome shotgun (WGS) entry which is preliminary data.</text>
</comment>
<sequence>MAEVEVICPGFGRTGTLSLYTALNKLGYKTHHMIEVIDNPTQVAAWLKAARDRTAGRPIDWHSLLGSGGYNATVDWPSAAFFKELMVAYPRAKVLLAIRDFD</sequence>
<dbReference type="PANTHER" id="PTHR36978:SF4">
    <property type="entry name" value="P-LOOP CONTAINING NUCLEOSIDE TRIPHOSPHATE HYDROLASE PROTEIN"/>
    <property type="match status" value="1"/>
</dbReference>
<name>A0AAD3DZZ7_9CHLO</name>
<dbReference type="Proteomes" id="UP001054857">
    <property type="component" value="Unassembled WGS sequence"/>
</dbReference>
<dbReference type="Gene3D" id="3.40.50.300">
    <property type="entry name" value="P-loop containing nucleotide triphosphate hydrolases"/>
    <property type="match status" value="1"/>
</dbReference>
<organism evidence="1 2">
    <name type="scientific">Astrephomene gubernaculifera</name>
    <dbReference type="NCBI Taxonomy" id="47775"/>
    <lineage>
        <taxon>Eukaryota</taxon>
        <taxon>Viridiplantae</taxon>
        <taxon>Chlorophyta</taxon>
        <taxon>core chlorophytes</taxon>
        <taxon>Chlorophyceae</taxon>
        <taxon>CS clade</taxon>
        <taxon>Chlamydomonadales</taxon>
        <taxon>Astrephomenaceae</taxon>
        <taxon>Astrephomene</taxon>
    </lineage>
</organism>
<proteinExistence type="predicted"/>
<accession>A0AAD3DZZ7</accession>
<feature type="non-terminal residue" evidence="1">
    <location>
        <position position="1"/>
    </location>
</feature>
<dbReference type="SUPFAM" id="SSF52540">
    <property type="entry name" value="P-loop containing nucleoside triphosphate hydrolases"/>
    <property type="match status" value="1"/>
</dbReference>
<keyword evidence="2" id="KW-1185">Reference proteome</keyword>
<dbReference type="EMBL" id="BMAR01000047">
    <property type="protein sequence ID" value="GFR51191.1"/>
    <property type="molecule type" value="Genomic_DNA"/>
</dbReference>
<dbReference type="InterPro" id="IPR027417">
    <property type="entry name" value="P-loop_NTPase"/>
</dbReference>
<dbReference type="PANTHER" id="PTHR36978">
    <property type="entry name" value="P-LOOP CONTAINING NUCLEOTIDE TRIPHOSPHATE HYDROLASE"/>
    <property type="match status" value="1"/>
</dbReference>
<dbReference type="InterPro" id="IPR040632">
    <property type="entry name" value="Sulfotransfer_4"/>
</dbReference>
<reference evidence="1 2" key="1">
    <citation type="journal article" date="2021" name="Sci. Rep.">
        <title>Genome sequencing of the multicellular alga Astrephomene provides insights into convergent evolution of germ-soma differentiation.</title>
        <authorList>
            <person name="Yamashita S."/>
            <person name="Yamamoto K."/>
            <person name="Matsuzaki R."/>
            <person name="Suzuki S."/>
            <person name="Yamaguchi H."/>
            <person name="Hirooka S."/>
            <person name="Minakuchi Y."/>
            <person name="Miyagishima S."/>
            <person name="Kawachi M."/>
            <person name="Toyoda A."/>
            <person name="Nozaki H."/>
        </authorList>
    </citation>
    <scope>NUCLEOTIDE SEQUENCE [LARGE SCALE GENOMIC DNA]</scope>
    <source>
        <strain evidence="1 2">NIES-4017</strain>
    </source>
</reference>
<evidence type="ECO:0000313" key="2">
    <source>
        <dbReference type="Proteomes" id="UP001054857"/>
    </source>
</evidence>
<evidence type="ECO:0000313" key="1">
    <source>
        <dbReference type="EMBL" id="GFR51191.1"/>
    </source>
</evidence>
<dbReference type="AlphaFoldDB" id="A0AAD3DZZ7"/>
<gene>
    <name evidence="1" type="ORF">Agub_g13538</name>
</gene>
<evidence type="ECO:0008006" key="3">
    <source>
        <dbReference type="Google" id="ProtNLM"/>
    </source>
</evidence>